<organism evidence="1 2">
    <name type="scientific">Paenibacillus sedimenti</name>
    <dbReference type="NCBI Taxonomy" id="2770274"/>
    <lineage>
        <taxon>Bacteria</taxon>
        <taxon>Bacillati</taxon>
        <taxon>Bacillota</taxon>
        <taxon>Bacilli</taxon>
        <taxon>Bacillales</taxon>
        <taxon>Paenibacillaceae</taxon>
        <taxon>Paenibacillus</taxon>
    </lineage>
</organism>
<proteinExistence type="predicted"/>
<keyword evidence="2" id="KW-1185">Reference proteome</keyword>
<sequence>MKGLVRDDSSTGETMLLKKGKIPEDRWMYKAFSTRFGGKYPTSQIASQLLQKYRLSQRSIPIRVQKQR</sequence>
<dbReference type="Proteomes" id="UP000650466">
    <property type="component" value="Unassembled WGS sequence"/>
</dbReference>
<evidence type="ECO:0000313" key="2">
    <source>
        <dbReference type="Proteomes" id="UP000650466"/>
    </source>
</evidence>
<dbReference type="AlphaFoldDB" id="A0A926QJJ2"/>
<evidence type="ECO:0000313" key="1">
    <source>
        <dbReference type="EMBL" id="MBD0380472.1"/>
    </source>
</evidence>
<protein>
    <submittedName>
        <fullName evidence="1">Uncharacterized protein</fullName>
    </submittedName>
</protein>
<gene>
    <name evidence="1" type="ORF">ICC18_10125</name>
</gene>
<comment type="caution">
    <text evidence="1">The sequence shown here is derived from an EMBL/GenBank/DDBJ whole genome shotgun (WGS) entry which is preliminary data.</text>
</comment>
<accession>A0A926QJJ2</accession>
<name>A0A926QJJ2_9BACL</name>
<dbReference type="EMBL" id="JACVVD010000003">
    <property type="protein sequence ID" value="MBD0380472.1"/>
    <property type="molecule type" value="Genomic_DNA"/>
</dbReference>
<reference evidence="1" key="1">
    <citation type="submission" date="2020-09" db="EMBL/GenBank/DDBJ databases">
        <title>Draft Genome Sequence of Paenibacillus sp. WST5.</title>
        <authorList>
            <person name="Bao Z."/>
        </authorList>
    </citation>
    <scope>NUCLEOTIDE SEQUENCE</scope>
    <source>
        <strain evidence="1">WST5</strain>
    </source>
</reference>